<dbReference type="EMBL" id="JABWCS010000214">
    <property type="protein sequence ID" value="NUU62454.1"/>
    <property type="molecule type" value="Genomic_DNA"/>
</dbReference>
<name>A0A850ET08_9BACL</name>
<reference evidence="3" key="1">
    <citation type="submission" date="2020-06" db="EMBL/GenBank/DDBJ databases">
        <title>Paenibacillus sp. nov., isolated from soil.</title>
        <authorList>
            <person name="Seo Y.L."/>
        </authorList>
    </citation>
    <scope>NUCLEOTIDE SEQUENCE [LARGE SCALE GENOMIC DNA]</scope>
    <source>
        <strain evidence="3">JW14</strain>
    </source>
</reference>
<keyword evidence="4" id="KW-1185">Reference proteome</keyword>
<comment type="caution">
    <text evidence="3">The sequence shown here is derived from an EMBL/GenBank/DDBJ whole genome shotgun (WGS) entry which is preliminary data.</text>
</comment>
<keyword evidence="1" id="KW-0175">Coiled coil</keyword>
<evidence type="ECO:0000256" key="1">
    <source>
        <dbReference type="SAM" id="Coils"/>
    </source>
</evidence>
<keyword evidence="2" id="KW-1133">Transmembrane helix</keyword>
<evidence type="ECO:0000313" key="3">
    <source>
        <dbReference type="EMBL" id="NUU62454.1"/>
    </source>
</evidence>
<dbReference type="AlphaFoldDB" id="A0A850ET08"/>
<dbReference type="RefSeq" id="WP_175372912.1">
    <property type="nucleotide sequence ID" value="NZ_JABWCS010000214.1"/>
</dbReference>
<evidence type="ECO:0000313" key="4">
    <source>
        <dbReference type="Proteomes" id="UP000564806"/>
    </source>
</evidence>
<organism evidence="3 4">
    <name type="scientific">Paenibacillus agri</name>
    <dbReference type="NCBI Taxonomy" id="2744309"/>
    <lineage>
        <taxon>Bacteria</taxon>
        <taxon>Bacillati</taxon>
        <taxon>Bacillota</taxon>
        <taxon>Bacilli</taxon>
        <taxon>Bacillales</taxon>
        <taxon>Paenibacillaceae</taxon>
        <taxon>Paenibacillus</taxon>
    </lineage>
</organism>
<keyword evidence="2" id="KW-0472">Membrane</keyword>
<feature type="coiled-coil region" evidence="1">
    <location>
        <begin position="40"/>
        <end position="72"/>
    </location>
</feature>
<feature type="transmembrane region" description="Helical" evidence="2">
    <location>
        <begin position="78"/>
        <end position="99"/>
    </location>
</feature>
<dbReference type="Proteomes" id="UP000564806">
    <property type="component" value="Unassembled WGS sequence"/>
</dbReference>
<gene>
    <name evidence="3" type="ORF">HPT30_19090</name>
</gene>
<proteinExistence type="predicted"/>
<keyword evidence="2" id="KW-0812">Transmembrane</keyword>
<sequence>MWNNDTSSSEKIELVCKRCRRNKENVLTDYNEEETIIRNLRVFEEEKAKKQMEEREKNEQQLKRNKEKQKRIIKNSSYIAAILLVTAVISFGFLTKFTFSIKNHQASTDENNNKVTFETIPAVEAEKEPELEPEEQLVEDSLKADLVEEVIHTSFMSNGGNNGRGEFEVEYRKEGVVKTKLISDIFEPKSVDIDHDGVNEFVISYRIDVDNLSNAQMPYWDDVYEFDVNKEDLVLVSNKYSEYYKNNYIPSLKKKVTESSDLGEKQALFVLIQAANDLIEGNFIPDVNQEKIDSLF</sequence>
<accession>A0A850ET08</accession>
<protein>
    <submittedName>
        <fullName evidence="3">Uncharacterized protein</fullName>
    </submittedName>
</protein>
<evidence type="ECO:0000256" key="2">
    <source>
        <dbReference type="SAM" id="Phobius"/>
    </source>
</evidence>